<comment type="cofactor">
    <cofactor evidence="1">
        <name>FAD</name>
        <dbReference type="ChEBI" id="CHEBI:57692"/>
    </cofactor>
</comment>
<evidence type="ECO:0000256" key="12">
    <source>
        <dbReference type="ARBA" id="ARBA00023136"/>
    </source>
</evidence>
<dbReference type="Gene3D" id="3.40.50.80">
    <property type="entry name" value="Nucleotide-binding domain of ferredoxin-NADP reductase (FNR) module"/>
    <property type="match status" value="1"/>
</dbReference>
<feature type="transmembrane region" description="Helical" evidence="13">
    <location>
        <begin position="249"/>
        <end position="270"/>
    </location>
</feature>
<feature type="transmembrane region" description="Helical" evidence="13">
    <location>
        <begin position="135"/>
        <end position="157"/>
    </location>
</feature>
<dbReference type="InterPro" id="IPR013130">
    <property type="entry name" value="Fe3_Rdtase_TM_dom"/>
</dbReference>
<keyword evidence="5" id="KW-0001">2Fe-2S</keyword>
<evidence type="ECO:0000259" key="14">
    <source>
        <dbReference type="PROSITE" id="PS51384"/>
    </source>
</evidence>
<feature type="domain" description="FAD-binding FR-type" evidence="14">
    <location>
        <begin position="307"/>
        <end position="407"/>
    </location>
</feature>
<keyword evidence="9" id="KW-0560">Oxidoreductase</keyword>
<gene>
    <name evidence="15" type="ORF">UFOPK3752_01502</name>
</gene>
<dbReference type="GO" id="GO:0016491">
    <property type="term" value="F:oxidoreductase activity"/>
    <property type="evidence" value="ECO:0007669"/>
    <property type="project" value="UniProtKB-KW"/>
</dbReference>
<reference evidence="15" key="1">
    <citation type="submission" date="2020-05" db="EMBL/GenBank/DDBJ databases">
        <authorList>
            <person name="Chiriac C."/>
            <person name="Salcher M."/>
            <person name="Ghai R."/>
            <person name="Kavagutti S V."/>
        </authorList>
    </citation>
    <scope>NUCLEOTIDE SEQUENCE</scope>
</reference>
<comment type="subcellular location">
    <subcellularLocation>
        <location evidence="2">Membrane</location>
        <topology evidence="2">Multi-pass membrane protein</topology>
    </subcellularLocation>
</comment>
<dbReference type="PANTHER" id="PTHR47354:SF8">
    <property type="entry name" value="1,2-PHENYLACETYL-COA EPOXIDASE, SUBUNIT E"/>
    <property type="match status" value="1"/>
</dbReference>
<keyword evidence="7" id="KW-0274">FAD</keyword>
<dbReference type="CDD" id="cd06198">
    <property type="entry name" value="FNR_like_3"/>
    <property type="match status" value="1"/>
</dbReference>
<dbReference type="Pfam" id="PF01794">
    <property type="entry name" value="Ferric_reduct"/>
    <property type="match status" value="1"/>
</dbReference>
<dbReference type="InterPro" id="IPR017938">
    <property type="entry name" value="Riboflavin_synthase-like_b-brl"/>
</dbReference>
<dbReference type="GO" id="GO:0051537">
    <property type="term" value="F:2 iron, 2 sulfur cluster binding"/>
    <property type="evidence" value="ECO:0007669"/>
    <property type="project" value="UniProtKB-KW"/>
</dbReference>
<dbReference type="SUPFAM" id="SSF63380">
    <property type="entry name" value="Riboflavin synthase domain-like"/>
    <property type="match status" value="1"/>
</dbReference>
<proteinExistence type="predicted"/>
<keyword evidence="8 13" id="KW-1133">Transmembrane helix</keyword>
<feature type="transmembrane region" description="Helical" evidence="13">
    <location>
        <begin position="218"/>
        <end position="237"/>
    </location>
</feature>
<evidence type="ECO:0000256" key="11">
    <source>
        <dbReference type="ARBA" id="ARBA00023014"/>
    </source>
</evidence>
<evidence type="ECO:0000256" key="8">
    <source>
        <dbReference type="ARBA" id="ARBA00022989"/>
    </source>
</evidence>
<feature type="transmembrane region" description="Helical" evidence="13">
    <location>
        <begin position="282"/>
        <end position="301"/>
    </location>
</feature>
<evidence type="ECO:0000256" key="1">
    <source>
        <dbReference type="ARBA" id="ARBA00001974"/>
    </source>
</evidence>
<evidence type="ECO:0000313" key="15">
    <source>
        <dbReference type="EMBL" id="CAB4948410.1"/>
    </source>
</evidence>
<sequence length="530" mass="57845">MNALRSSGSATAIGAAQGTTVDGGVDAFPGRNSLLPNYFPEDLSASLENASGTDVEVPSAPYSVPVAPAPIGPPQPGIARSKDRPEIVRGIAGRGTSRRRGDIAITIGGIGLGISLGIGVASVKDGLDFPGGKVLAAGTISALAGTYLCLVLLLLVSRIPWLEREIGHDRMVVLHRTVAPYSLLLVMGHFVLTTISYAQAEGNTFLGQLWSLITKSAWMMPATTAFVLMMGLGFLSYRKIRQRMKYETWWVTHMYFYIAVALSFGHQVALGPMFVAHPAQRYFWTSLYLFVLAVIVVNRFVAPILMSRRHQFKVAAVVPEADGVVSVYISGVDLDLVRGRGGQFFQWRFMTREWWWQAHPYSLSASPNPSWLRITVKNLGDQSAMISKLRPGTRVFAEGPYGVFTAAARHGDSIAAFAAGVGITPIRAVLDDLPDATAVTVIYRVSDVTTAPLRAELEELVIRRGWRLHYLQGPRHLHPMTPDYLERLIPGLESTDVYVCGPDSFTSTIRNAVLDAGVPEQRIHHEAFSF</sequence>
<evidence type="ECO:0000256" key="10">
    <source>
        <dbReference type="ARBA" id="ARBA00023004"/>
    </source>
</evidence>
<evidence type="ECO:0000256" key="13">
    <source>
        <dbReference type="SAM" id="Phobius"/>
    </source>
</evidence>
<dbReference type="InterPro" id="IPR039261">
    <property type="entry name" value="FNR_nucleotide-bd"/>
</dbReference>
<dbReference type="PANTHER" id="PTHR47354">
    <property type="entry name" value="NADH OXIDOREDUCTASE HCR"/>
    <property type="match status" value="1"/>
</dbReference>
<dbReference type="InterPro" id="IPR050415">
    <property type="entry name" value="MRET"/>
</dbReference>
<keyword evidence="12 13" id="KW-0472">Membrane</keyword>
<dbReference type="Gene3D" id="2.40.30.10">
    <property type="entry name" value="Translation factors"/>
    <property type="match status" value="1"/>
</dbReference>
<dbReference type="GO" id="GO:0050660">
    <property type="term" value="F:flavin adenine dinucleotide binding"/>
    <property type="evidence" value="ECO:0007669"/>
    <property type="project" value="TreeGrafter"/>
</dbReference>
<evidence type="ECO:0000256" key="6">
    <source>
        <dbReference type="ARBA" id="ARBA00022723"/>
    </source>
</evidence>
<keyword evidence="10" id="KW-0408">Iron</keyword>
<organism evidence="15">
    <name type="scientific">freshwater metagenome</name>
    <dbReference type="NCBI Taxonomy" id="449393"/>
    <lineage>
        <taxon>unclassified sequences</taxon>
        <taxon>metagenomes</taxon>
        <taxon>ecological metagenomes</taxon>
    </lineage>
</organism>
<dbReference type="AlphaFoldDB" id="A0A6J7JXN2"/>
<dbReference type="EMBL" id="CAFBND010000065">
    <property type="protein sequence ID" value="CAB4948410.1"/>
    <property type="molecule type" value="Genomic_DNA"/>
</dbReference>
<feature type="transmembrane region" description="Helical" evidence="13">
    <location>
        <begin position="178"/>
        <end position="198"/>
    </location>
</feature>
<feature type="transmembrane region" description="Helical" evidence="13">
    <location>
        <begin position="103"/>
        <end position="123"/>
    </location>
</feature>
<evidence type="ECO:0000256" key="3">
    <source>
        <dbReference type="ARBA" id="ARBA00022630"/>
    </source>
</evidence>
<dbReference type="GO" id="GO:0046872">
    <property type="term" value="F:metal ion binding"/>
    <property type="evidence" value="ECO:0007669"/>
    <property type="project" value="UniProtKB-KW"/>
</dbReference>
<dbReference type="PROSITE" id="PS51384">
    <property type="entry name" value="FAD_FR"/>
    <property type="match status" value="1"/>
</dbReference>
<keyword evidence="4 13" id="KW-0812">Transmembrane</keyword>
<dbReference type="SUPFAM" id="SSF52343">
    <property type="entry name" value="Ferredoxin reductase-like, C-terminal NADP-linked domain"/>
    <property type="match status" value="1"/>
</dbReference>
<dbReference type="GO" id="GO:0016020">
    <property type="term" value="C:membrane"/>
    <property type="evidence" value="ECO:0007669"/>
    <property type="project" value="UniProtKB-SubCell"/>
</dbReference>
<keyword evidence="11" id="KW-0411">Iron-sulfur</keyword>
<evidence type="ECO:0000256" key="4">
    <source>
        <dbReference type="ARBA" id="ARBA00022692"/>
    </source>
</evidence>
<evidence type="ECO:0000256" key="7">
    <source>
        <dbReference type="ARBA" id="ARBA00022827"/>
    </source>
</evidence>
<accession>A0A6J7JXN2</accession>
<keyword evidence="3" id="KW-0285">Flavoprotein</keyword>
<keyword evidence="6" id="KW-0479">Metal-binding</keyword>
<evidence type="ECO:0000256" key="5">
    <source>
        <dbReference type="ARBA" id="ARBA00022714"/>
    </source>
</evidence>
<evidence type="ECO:0000256" key="2">
    <source>
        <dbReference type="ARBA" id="ARBA00004141"/>
    </source>
</evidence>
<protein>
    <submittedName>
        <fullName evidence="15">Unannotated protein</fullName>
    </submittedName>
</protein>
<evidence type="ECO:0000256" key="9">
    <source>
        <dbReference type="ARBA" id="ARBA00023002"/>
    </source>
</evidence>
<dbReference type="InterPro" id="IPR017927">
    <property type="entry name" value="FAD-bd_FR_type"/>
</dbReference>
<name>A0A6J7JXN2_9ZZZZ</name>